<dbReference type="EMBL" id="CP018632">
    <property type="protein sequence ID" value="ASJ73129.1"/>
    <property type="molecule type" value="Genomic_DNA"/>
</dbReference>
<dbReference type="AlphaFoldDB" id="A0A2Z2NPE1"/>
<feature type="compositionally biased region" description="Basic residues" evidence="1">
    <location>
        <begin position="1"/>
        <end position="15"/>
    </location>
</feature>
<feature type="region of interest" description="Disordered" evidence="1">
    <location>
        <begin position="1"/>
        <end position="21"/>
    </location>
</feature>
<gene>
    <name evidence="2" type="ORF">IMCC3135_15225</name>
</gene>
<protein>
    <recommendedName>
        <fullName evidence="4">Aminoglycoside phosphotransferase domain-containing protein</fullName>
    </recommendedName>
</protein>
<keyword evidence="3" id="KW-1185">Reference proteome</keyword>
<proteinExistence type="predicted"/>
<evidence type="ECO:0000313" key="3">
    <source>
        <dbReference type="Proteomes" id="UP000250079"/>
    </source>
</evidence>
<evidence type="ECO:0008006" key="4">
    <source>
        <dbReference type="Google" id="ProtNLM"/>
    </source>
</evidence>
<dbReference type="OrthoDB" id="5621369at2"/>
<dbReference type="Gene3D" id="3.90.1200.10">
    <property type="match status" value="1"/>
</dbReference>
<dbReference type="SUPFAM" id="SSF56112">
    <property type="entry name" value="Protein kinase-like (PK-like)"/>
    <property type="match status" value="1"/>
</dbReference>
<evidence type="ECO:0000313" key="2">
    <source>
        <dbReference type="EMBL" id="ASJ73129.1"/>
    </source>
</evidence>
<name>A0A2Z2NPE1_9GAMM</name>
<dbReference type="KEGG" id="gai:IMCC3135_15225"/>
<accession>A0A2Z2NPE1</accession>
<evidence type="ECO:0000256" key="1">
    <source>
        <dbReference type="SAM" id="MobiDB-lite"/>
    </source>
</evidence>
<organism evidence="2 3">
    <name type="scientific">Granulosicoccus antarcticus IMCC3135</name>
    <dbReference type="NCBI Taxonomy" id="1192854"/>
    <lineage>
        <taxon>Bacteria</taxon>
        <taxon>Pseudomonadati</taxon>
        <taxon>Pseudomonadota</taxon>
        <taxon>Gammaproteobacteria</taxon>
        <taxon>Chromatiales</taxon>
        <taxon>Granulosicoccaceae</taxon>
        <taxon>Granulosicoccus</taxon>
    </lineage>
</organism>
<dbReference type="RefSeq" id="WP_088918367.1">
    <property type="nucleotide sequence ID" value="NZ_CP018632.1"/>
</dbReference>
<reference evidence="2 3" key="1">
    <citation type="submission" date="2016-12" db="EMBL/GenBank/DDBJ databases">
        <authorList>
            <person name="Song W.-J."/>
            <person name="Kurnit D.M."/>
        </authorList>
    </citation>
    <scope>NUCLEOTIDE SEQUENCE [LARGE SCALE GENOMIC DNA]</scope>
    <source>
        <strain evidence="2 3">IMCC3135</strain>
    </source>
</reference>
<dbReference type="Proteomes" id="UP000250079">
    <property type="component" value="Chromosome"/>
</dbReference>
<dbReference type="InterPro" id="IPR011009">
    <property type="entry name" value="Kinase-like_dom_sf"/>
</dbReference>
<sequence length="351" mass="39034">MAKTKTKKRSSSKSRNRSDSAAYRKIALTKATEALLETQVVGVEYPGGKSRESYRMLLANGSSVIATRRSSLQLARREVCTLGALNLHDAPVPQLLGTNHSQILIQEELVGQRLSEALKEADAKRYGELIDAALSSLVAIQQAASAELLENQVEALGDEDSWIQGLLHRPEVIGEYLGAPAPELDKAALIALLRIRQPRFIKWDARPGNALVTQGGVVKWFDWEHAGKRNRLDDMAWMLGDEYLPDHPEAERLLIDKFVPLFSDGADATEAYHYLMAYGSFHMVVRVGLILKYMTDGWWDIDKCIEEDKVGVSLICATRLCQRGARWSAECELTAPLSAWFVAAQSKINEL</sequence>